<comment type="caution">
    <text evidence="11">The sequence shown here is derived from an EMBL/GenBank/DDBJ whole genome shotgun (WGS) entry which is preliminary data.</text>
</comment>
<dbReference type="Pfam" id="PF00002">
    <property type="entry name" value="7tm_2"/>
    <property type="match status" value="1"/>
</dbReference>
<accession>A0ABD0WDQ4</accession>
<evidence type="ECO:0000256" key="7">
    <source>
        <dbReference type="ARBA" id="ARBA00023180"/>
    </source>
</evidence>
<feature type="transmembrane region" description="Helical" evidence="8">
    <location>
        <begin position="747"/>
        <end position="780"/>
    </location>
</feature>
<protein>
    <submittedName>
        <fullName evidence="11">Uncharacterized protein</fullName>
    </submittedName>
</protein>
<keyword evidence="6" id="KW-1015">Disulfide bond</keyword>
<sequence length="895" mass="98879">MIELHGQITGRLKRIYSTLPSFDDLQILSFSSGSVIVNFQMSINSQVSNADLARLSQMLQSNLTAVITLTTTGIIKLQMPQNPVLYNSAQEINCTSQDDMTLSKWTLTKGSVYTITNGTEANVTTGINSTVLLTKASEIWAGQYTCIFIPNSSNVTIENIASGKLDVALLPVTIDIRSDPQFPDCSITSGKIPVTVFCIIDMSTENYNITWTGKNTEQLNSPTNSSGSNKITYSIYLSVNCKDPTPPAETCNFTNRFPDHKSATINMPVIYANTTVCNADQDWPKAKANYTAQIVCKIGIGYRTRICKPDGSWDVEISNCVNFDLYNLLDASLNVGNGLGYFQDNAQVIFQNLTSSTNNSAAINTYANLNASVTILSNMRNASSTANYILNDSQIQLALTSSSNLLFESLKSSWTATVANTSTNGNLSIAERYLQSVEGLVVLSNVNTTVESTYVYPNIEMQGCKSNGSQCTNTVFNTNVDVKTSSNNTVITVAFKSLDDYLTKQSESSRPNSIVVSTSIGNESTMNKESLHILIDFNLTKARPRNTKMQCVYWDFTTNNWSDEGCTWGGPSNEKNCECNHLTAFTVLVSKTALNIMYLDKITYVGISVSIVSLLSCLLIECIVWSSVVKSNVSYCRHTAHINISLCLLIADCCFLAASFPDKIPNWCQICVVLMHYFYLSMFFWMLCLSVMVLHQMVFLFHQISKKICLGLSFFIGYGCPLLIVFITFITFNNGAANSYYDPATCWLIYAGFLSGSIFAFVLPVGTIVIINVFCMIVVIMRLLRPSLEIHSKDEKEVAKGILKAVVLLTPIFGGTWVLGFFVLLIDLTEGTLAYVVNYAFTLLNAFQGLFILLTTYLGERMVRVEILRYFKIKQKSQSSLSESSSKLASSLKEK</sequence>
<dbReference type="GO" id="GO:0016020">
    <property type="term" value="C:membrane"/>
    <property type="evidence" value="ECO:0007669"/>
    <property type="project" value="UniProtKB-SubCell"/>
</dbReference>
<keyword evidence="4 8" id="KW-1133">Transmembrane helix</keyword>
<evidence type="ECO:0000256" key="4">
    <source>
        <dbReference type="ARBA" id="ARBA00022989"/>
    </source>
</evidence>
<evidence type="ECO:0000256" key="3">
    <source>
        <dbReference type="ARBA" id="ARBA00022692"/>
    </source>
</evidence>
<dbReference type="InterPro" id="IPR046338">
    <property type="entry name" value="GAIN_dom_sf"/>
</dbReference>
<dbReference type="InterPro" id="IPR057244">
    <property type="entry name" value="GAIN_B"/>
</dbReference>
<evidence type="ECO:0000259" key="9">
    <source>
        <dbReference type="PROSITE" id="PS50221"/>
    </source>
</evidence>
<dbReference type="FunFam" id="1.20.1070.10:FF:000058">
    <property type="entry name" value="Adhesion G protein-coupled receptor F5"/>
    <property type="match status" value="1"/>
</dbReference>
<dbReference type="Proteomes" id="UP001557470">
    <property type="component" value="Unassembled WGS sequence"/>
</dbReference>
<evidence type="ECO:0000259" key="10">
    <source>
        <dbReference type="PROSITE" id="PS50261"/>
    </source>
</evidence>
<evidence type="ECO:0000313" key="12">
    <source>
        <dbReference type="Proteomes" id="UP001557470"/>
    </source>
</evidence>
<feature type="transmembrane region" description="Helical" evidence="8">
    <location>
        <begin position="640"/>
        <end position="658"/>
    </location>
</feature>
<keyword evidence="12" id="KW-1185">Reference proteome</keyword>
<comment type="similarity">
    <text evidence="2">Belongs to the G-protein coupled receptor 2 family. Adhesion G-protein coupled receptor (ADGR) subfamily.</text>
</comment>
<gene>
    <name evidence="11" type="ORF">UPYG_G00232510</name>
</gene>
<dbReference type="InterPro" id="IPR000832">
    <property type="entry name" value="GPCR_2_secretin-like"/>
</dbReference>
<dbReference type="InterPro" id="IPR000203">
    <property type="entry name" value="GPS"/>
</dbReference>
<feature type="transmembrane region" description="Helical" evidence="8">
    <location>
        <begin position="801"/>
        <end position="826"/>
    </location>
</feature>
<dbReference type="PANTHER" id="PTHR45813">
    <property type="entry name" value="IG-LIKE DOMAIN-CONTAINING PROTEIN"/>
    <property type="match status" value="1"/>
</dbReference>
<feature type="domain" description="GAIN-B" evidence="9">
    <location>
        <begin position="453"/>
        <end position="595"/>
    </location>
</feature>
<dbReference type="EMBL" id="JAGEUA010000007">
    <property type="protein sequence ID" value="KAL0969804.1"/>
    <property type="molecule type" value="Genomic_DNA"/>
</dbReference>
<proteinExistence type="inferred from homology"/>
<dbReference type="PROSITE" id="PS50221">
    <property type="entry name" value="GAIN_B"/>
    <property type="match status" value="1"/>
</dbReference>
<evidence type="ECO:0000313" key="11">
    <source>
        <dbReference type="EMBL" id="KAL0969804.1"/>
    </source>
</evidence>
<evidence type="ECO:0000256" key="2">
    <source>
        <dbReference type="ARBA" id="ARBA00007343"/>
    </source>
</evidence>
<evidence type="ECO:0000256" key="8">
    <source>
        <dbReference type="SAM" id="Phobius"/>
    </source>
</evidence>
<dbReference type="InterPro" id="IPR017981">
    <property type="entry name" value="GPCR_2-like_7TM"/>
</dbReference>
<keyword evidence="5 8" id="KW-0472">Membrane</keyword>
<evidence type="ECO:0000256" key="5">
    <source>
        <dbReference type="ARBA" id="ARBA00023136"/>
    </source>
</evidence>
<feature type="transmembrane region" description="Helical" evidence="8">
    <location>
        <begin position="604"/>
        <end position="628"/>
    </location>
</feature>
<dbReference type="Gene3D" id="1.20.1070.10">
    <property type="entry name" value="Rhodopsin 7-helix transmembrane proteins"/>
    <property type="match status" value="1"/>
</dbReference>
<comment type="subcellular location">
    <subcellularLocation>
        <location evidence="1">Membrane</location>
        <topology evidence="1">Multi-pass membrane protein</topology>
    </subcellularLocation>
</comment>
<evidence type="ECO:0000256" key="6">
    <source>
        <dbReference type="ARBA" id="ARBA00023157"/>
    </source>
</evidence>
<keyword evidence="3 8" id="KW-0812">Transmembrane</keyword>
<dbReference type="SMART" id="SM00303">
    <property type="entry name" value="GPS"/>
    <property type="match status" value="1"/>
</dbReference>
<feature type="domain" description="G-protein coupled receptors family 2 profile 2" evidence="10">
    <location>
        <begin position="599"/>
        <end position="860"/>
    </location>
</feature>
<dbReference type="PRINTS" id="PR00249">
    <property type="entry name" value="GPCRSECRETIN"/>
</dbReference>
<dbReference type="Pfam" id="PF01825">
    <property type="entry name" value="GPS"/>
    <property type="match status" value="1"/>
</dbReference>
<dbReference type="PROSITE" id="PS50261">
    <property type="entry name" value="G_PROTEIN_RECEP_F2_4"/>
    <property type="match status" value="1"/>
</dbReference>
<evidence type="ECO:0000256" key="1">
    <source>
        <dbReference type="ARBA" id="ARBA00004141"/>
    </source>
</evidence>
<organism evidence="11 12">
    <name type="scientific">Umbra pygmaea</name>
    <name type="common">Eastern mudminnow</name>
    <dbReference type="NCBI Taxonomy" id="75934"/>
    <lineage>
        <taxon>Eukaryota</taxon>
        <taxon>Metazoa</taxon>
        <taxon>Chordata</taxon>
        <taxon>Craniata</taxon>
        <taxon>Vertebrata</taxon>
        <taxon>Euteleostomi</taxon>
        <taxon>Actinopterygii</taxon>
        <taxon>Neopterygii</taxon>
        <taxon>Teleostei</taxon>
        <taxon>Protacanthopterygii</taxon>
        <taxon>Esociformes</taxon>
        <taxon>Umbridae</taxon>
        <taxon>Umbra</taxon>
    </lineage>
</organism>
<keyword evidence="7" id="KW-0325">Glycoprotein</keyword>
<dbReference type="Gene3D" id="2.60.220.50">
    <property type="match status" value="1"/>
</dbReference>
<name>A0ABD0WDQ4_UMBPY</name>
<dbReference type="PANTHER" id="PTHR45813:SF2">
    <property type="entry name" value="ADHESION G-PROTEIN COUPLED RECEPTOR F3"/>
    <property type="match status" value="1"/>
</dbReference>
<reference evidence="11 12" key="1">
    <citation type="submission" date="2024-06" db="EMBL/GenBank/DDBJ databases">
        <authorList>
            <person name="Pan Q."/>
            <person name="Wen M."/>
            <person name="Jouanno E."/>
            <person name="Zahm M."/>
            <person name="Klopp C."/>
            <person name="Cabau C."/>
            <person name="Louis A."/>
            <person name="Berthelot C."/>
            <person name="Parey E."/>
            <person name="Roest Crollius H."/>
            <person name="Montfort J."/>
            <person name="Robinson-Rechavi M."/>
            <person name="Bouchez O."/>
            <person name="Lampietro C."/>
            <person name="Lopez Roques C."/>
            <person name="Donnadieu C."/>
            <person name="Postlethwait J."/>
            <person name="Bobe J."/>
            <person name="Verreycken H."/>
            <person name="Guiguen Y."/>
        </authorList>
    </citation>
    <scope>NUCLEOTIDE SEQUENCE [LARGE SCALE GENOMIC DNA]</scope>
    <source>
        <strain evidence="11">Up_M1</strain>
        <tissue evidence="11">Testis</tissue>
    </source>
</reference>
<feature type="transmembrane region" description="Helical" evidence="8">
    <location>
        <begin position="832"/>
        <end position="859"/>
    </location>
</feature>
<dbReference type="AlphaFoldDB" id="A0ABD0WDQ4"/>
<feature type="transmembrane region" description="Helical" evidence="8">
    <location>
        <begin position="678"/>
        <end position="701"/>
    </location>
</feature>
<dbReference type="InterPro" id="IPR051587">
    <property type="entry name" value="Adhesion_GPCR"/>
</dbReference>
<feature type="transmembrane region" description="Helical" evidence="8">
    <location>
        <begin position="708"/>
        <end position="732"/>
    </location>
</feature>